<keyword evidence="5" id="KW-1003">Cell membrane</keyword>
<comment type="subcellular location">
    <subcellularLocation>
        <location evidence="5">Cell membrane</location>
        <topology evidence="5">Multi-pass membrane protein</topology>
    </subcellularLocation>
    <subcellularLocation>
        <location evidence="1">Membrane</location>
        <topology evidence="1">Multi-pass membrane protein</topology>
    </subcellularLocation>
</comment>
<dbReference type="PIRSF" id="PIRSF006648">
    <property type="entry name" value="DrrB"/>
    <property type="match status" value="1"/>
</dbReference>
<reference evidence="7 8" key="1">
    <citation type="journal article" date="2016" name="Nat. Commun.">
        <title>Thousands of microbial genomes shed light on interconnected biogeochemical processes in an aquifer system.</title>
        <authorList>
            <person name="Anantharaman K."/>
            <person name="Brown C.T."/>
            <person name="Hug L.A."/>
            <person name="Sharon I."/>
            <person name="Castelle C.J."/>
            <person name="Probst A.J."/>
            <person name="Thomas B.C."/>
            <person name="Singh A."/>
            <person name="Wilkins M.J."/>
            <person name="Karaoz U."/>
            <person name="Brodie E.L."/>
            <person name="Williams K.H."/>
            <person name="Hubbard S.S."/>
            <person name="Banfield J.F."/>
        </authorList>
    </citation>
    <scope>NUCLEOTIDE SEQUENCE [LARGE SCALE GENOMIC DNA]</scope>
</reference>
<dbReference type="PANTHER" id="PTHR43229">
    <property type="entry name" value="NODULATION PROTEIN J"/>
    <property type="match status" value="1"/>
</dbReference>
<comment type="caution">
    <text evidence="7">The sequence shown here is derived from an EMBL/GenBank/DDBJ whole genome shotgun (WGS) entry which is preliminary data.</text>
</comment>
<dbReference type="InterPro" id="IPR000412">
    <property type="entry name" value="ABC_2_transport"/>
</dbReference>
<feature type="transmembrane region" description="Helical" evidence="5">
    <location>
        <begin position="129"/>
        <end position="153"/>
    </location>
</feature>
<dbReference type="Proteomes" id="UP000179242">
    <property type="component" value="Unassembled WGS sequence"/>
</dbReference>
<feature type="transmembrane region" description="Helical" evidence="5">
    <location>
        <begin position="165"/>
        <end position="185"/>
    </location>
</feature>
<evidence type="ECO:0000256" key="5">
    <source>
        <dbReference type="RuleBase" id="RU361157"/>
    </source>
</evidence>
<dbReference type="GO" id="GO:0043190">
    <property type="term" value="C:ATP-binding cassette (ABC) transporter complex"/>
    <property type="evidence" value="ECO:0007669"/>
    <property type="project" value="InterPro"/>
</dbReference>
<dbReference type="PROSITE" id="PS51012">
    <property type="entry name" value="ABC_TM2"/>
    <property type="match status" value="1"/>
</dbReference>
<proteinExistence type="inferred from homology"/>
<evidence type="ECO:0000256" key="1">
    <source>
        <dbReference type="ARBA" id="ARBA00004141"/>
    </source>
</evidence>
<keyword evidence="3 5" id="KW-1133">Transmembrane helix</keyword>
<organism evidence="7 8">
    <name type="scientific">candidate division WOR-1 bacterium RIFOXYC2_FULL_46_14</name>
    <dbReference type="NCBI Taxonomy" id="1802587"/>
    <lineage>
        <taxon>Bacteria</taxon>
        <taxon>Bacillati</taxon>
        <taxon>Saganbacteria</taxon>
    </lineage>
</organism>
<gene>
    <name evidence="7" type="ORF">A2438_02920</name>
</gene>
<dbReference type="GO" id="GO:0140359">
    <property type="term" value="F:ABC-type transporter activity"/>
    <property type="evidence" value="ECO:0007669"/>
    <property type="project" value="InterPro"/>
</dbReference>
<evidence type="ECO:0000256" key="3">
    <source>
        <dbReference type="ARBA" id="ARBA00022989"/>
    </source>
</evidence>
<keyword evidence="5" id="KW-0813">Transport</keyword>
<dbReference type="InterPro" id="IPR013525">
    <property type="entry name" value="ABC2_TM"/>
</dbReference>
<evidence type="ECO:0000313" key="7">
    <source>
        <dbReference type="EMBL" id="OGC40492.1"/>
    </source>
</evidence>
<dbReference type="AlphaFoldDB" id="A0A1F4U6E1"/>
<dbReference type="Pfam" id="PF01061">
    <property type="entry name" value="ABC2_membrane"/>
    <property type="match status" value="1"/>
</dbReference>
<dbReference type="InterPro" id="IPR051784">
    <property type="entry name" value="Nod_factor_ABC_transporter"/>
</dbReference>
<evidence type="ECO:0000256" key="4">
    <source>
        <dbReference type="ARBA" id="ARBA00023136"/>
    </source>
</evidence>
<accession>A0A1F4U6E1</accession>
<keyword evidence="2 5" id="KW-0812">Transmembrane</keyword>
<dbReference type="InterPro" id="IPR047817">
    <property type="entry name" value="ABC2_TM_bact-type"/>
</dbReference>
<sequence>MKKFLRAKERIIGSVAMPFMFLTFLGFGFNKMEIPGLNSGLSYIHFLVPGMIGMNMLFSSMFSGISVLWDREFGFLKEIMIAPVSRVSIALGRIFGGSTTGIIQGIVFFAASFLLGFSLAPQFGLFRAVFGFLLMLIFMFLISVTFNALGLSFASNMRDAQGFELIINFVMFPLFFLSGAVAPIANLPPFIQVISYLNPLTYGVDGIRGALIRSSMFPIWFDLLLSSFFALILIGLASFFFERSEGV</sequence>
<feature type="transmembrane region" description="Helical" evidence="5">
    <location>
        <begin position="42"/>
        <end position="69"/>
    </location>
</feature>
<name>A0A1F4U6E1_UNCSA</name>
<feature type="domain" description="ABC transmembrane type-2" evidence="6">
    <location>
        <begin position="9"/>
        <end position="244"/>
    </location>
</feature>
<protein>
    <recommendedName>
        <fullName evidence="5">Transport permease protein</fullName>
    </recommendedName>
</protein>
<evidence type="ECO:0000259" key="6">
    <source>
        <dbReference type="PROSITE" id="PS51012"/>
    </source>
</evidence>
<dbReference type="EMBL" id="MEUJ01000004">
    <property type="protein sequence ID" value="OGC40492.1"/>
    <property type="molecule type" value="Genomic_DNA"/>
</dbReference>
<dbReference type="PANTHER" id="PTHR43229:SF2">
    <property type="entry name" value="NODULATION PROTEIN J"/>
    <property type="match status" value="1"/>
</dbReference>
<feature type="transmembrane region" description="Helical" evidence="5">
    <location>
        <begin position="90"/>
        <end position="117"/>
    </location>
</feature>
<feature type="transmembrane region" description="Helical" evidence="5">
    <location>
        <begin position="12"/>
        <end position="30"/>
    </location>
</feature>
<feature type="transmembrane region" description="Helical" evidence="5">
    <location>
        <begin position="219"/>
        <end position="241"/>
    </location>
</feature>
<evidence type="ECO:0000256" key="2">
    <source>
        <dbReference type="ARBA" id="ARBA00022692"/>
    </source>
</evidence>
<dbReference type="PRINTS" id="PR00164">
    <property type="entry name" value="ABC2TRNSPORT"/>
</dbReference>
<keyword evidence="4 5" id="KW-0472">Membrane</keyword>
<evidence type="ECO:0000313" key="8">
    <source>
        <dbReference type="Proteomes" id="UP000179242"/>
    </source>
</evidence>
<comment type="similarity">
    <text evidence="5">Belongs to the ABC-2 integral membrane protein family.</text>
</comment>